<dbReference type="RefSeq" id="WP_395811734.1">
    <property type="nucleotide sequence ID" value="NZ_CP043494.1"/>
</dbReference>
<keyword evidence="1" id="KW-0812">Transmembrane</keyword>
<name>A0ABY9X7U3_9BACT</name>
<dbReference type="InterPro" id="IPR029058">
    <property type="entry name" value="AB_hydrolase_fold"/>
</dbReference>
<keyword evidence="1" id="KW-1133">Transmembrane helix</keyword>
<feature type="transmembrane region" description="Helical" evidence="1">
    <location>
        <begin position="115"/>
        <end position="134"/>
    </location>
</feature>
<evidence type="ECO:0000313" key="3">
    <source>
        <dbReference type="EMBL" id="WNG51472.1"/>
    </source>
</evidence>
<keyword evidence="3" id="KW-0378">Hydrolase</keyword>
<dbReference type="InterPro" id="IPR050266">
    <property type="entry name" value="AB_hydrolase_sf"/>
</dbReference>
<dbReference type="GO" id="GO:0016787">
    <property type="term" value="F:hydrolase activity"/>
    <property type="evidence" value="ECO:0007669"/>
    <property type="project" value="UniProtKB-KW"/>
</dbReference>
<accession>A0ABY9X7U3</accession>
<sequence length="478" mass="51582">MTAMSVTPTATKATPRSRGALFHALWSGWAASIPVVALATLAVLATPHIRGIGFFPALRYAVVTPACILVAIASAFLYRALARRTARPRATLAATLIGLALAVLLGMAAVGTPGLAAAAFPAVLSVGVALALLIPRFADRPRRSRGGTVALVAFGVLEVIGVFGALSSETIAPRDPRGLAFELPRAMFDVDHKFIELPSGARIHYVDEGEGETLLFLHGNPAWSFQWRDLIRGLRGSYRCIALDYPGFGLSEAPAGFGFTPREQSLVVEEFVDRLGLRDVTLVMQDWGGPIGLGLAGRRPELVRRVILGSTWAWPTDTSSPRGKFSVIAGGPLGEFVQVNFNGFASFGIKNGVVRELPSGVLDVYLRPFRPLERRGIAAFYPGQITAATEYFAEVEASLTRLADKKALIFWALQDLGFPRADLERFEQTFPNHKTIELPNANHFFFEDTAEQMIPEIHAFMSSEPGRATAPDAAGDSR</sequence>
<dbReference type="Gene3D" id="3.40.50.1820">
    <property type="entry name" value="alpha/beta hydrolase"/>
    <property type="match status" value="1"/>
</dbReference>
<feature type="transmembrane region" description="Helical" evidence="1">
    <location>
        <begin position="57"/>
        <end position="78"/>
    </location>
</feature>
<evidence type="ECO:0000256" key="1">
    <source>
        <dbReference type="SAM" id="Phobius"/>
    </source>
</evidence>
<proteinExistence type="predicted"/>
<dbReference type="EMBL" id="CP043494">
    <property type="protein sequence ID" value="WNG51472.1"/>
    <property type="molecule type" value="Genomic_DNA"/>
</dbReference>
<gene>
    <name evidence="3" type="ORF">F0U60_50600</name>
</gene>
<feature type="domain" description="AB hydrolase-1" evidence="2">
    <location>
        <begin position="213"/>
        <end position="448"/>
    </location>
</feature>
<feature type="transmembrane region" description="Helical" evidence="1">
    <location>
        <begin position="90"/>
        <end position="109"/>
    </location>
</feature>
<dbReference type="PANTHER" id="PTHR43798">
    <property type="entry name" value="MONOACYLGLYCEROL LIPASE"/>
    <property type="match status" value="1"/>
</dbReference>
<evidence type="ECO:0000313" key="4">
    <source>
        <dbReference type="Proteomes" id="UP001611383"/>
    </source>
</evidence>
<dbReference type="PRINTS" id="PR00111">
    <property type="entry name" value="ABHYDROLASE"/>
</dbReference>
<dbReference type="PANTHER" id="PTHR43798:SF24">
    <property type="entry name" value="CIS-3-ALKYL-4-ALKYLOXETAN-2-ONE DECARBOXYLASE"/>
    <property type="match status" value="1"/>
</dbReference>
<dbReference type="SUPFAM" id="SSF53474">
    <property type="entry name" value="alpha/beta-Hydrolases"/>
    <property type="match status" value="1"/>
</dbReference>
<feature type="transmembrane region" description="Helical" evidence="1">
    <location>
        <begin position="21"/>
        <end position="45"/>
    </location>
</feature>
<protein>
    <submittedName>
        <fullName evidence="3">Alpha/beta fold hydrolase</fullName>
    </submittedName>
</protein>
<dbReference type="Proteomes" id="UP001611383">
    <property type="component" value="Chromosome"/>
</dbReference>
<feature type="transmembrane region" description="Helical" evidence="1">
    <location>
        <begin position="146"/>
        <end position="166"/>
    </location>
</feature>
<dbReference type="Pfam" id="PF00561">
    <property type="entry name" value="Abhydrolase_1"/>
    <property type="match status" value="1"/>
</dbReference>
<keyword evidence="1" id="KW-0472">Membrane</keyword>
<evidence type="ECO:0000259" key="2">
    <source>
        <dbReference type="Pfam" id="PF00561"/>
    </source>
</evidence>
<keyword evidence="4" id="KW-1185">Reference proteome</keyword>
<reference evidence="3 4" key="1">
    <citation type="submission" date="2019-08" db="EMBL/GenBank/DDBJ databases">
        <title>Archangium and Cystobacter genomes.</title>
        <authorList>
            <person name="Chen I.-C.K."/>
            <person name="Wielgoss S."/>
        </authorList>
    </citation>
    <scope>NUCLEOTIDE SEQUENCE [LARGE SCALE GENOMIC DNA]</scope>
    <source>
        <strain evidence="3 4">Cbm 6</strain>
    </source>
</reference>
<organism evidence="3 4">
    <name type="scientific">Archangium minus</name>
    <dbReference type="NCBI Taxonomy" id="83450"/>
    <lineage>
        <taxon>Bacteria</taxon>
        <taxon>Pseudomonadati</taxon>
        <taxon>Myxococcota</taxon>
        <taxon>Myxococcia</taxon>
        <taxon>Myxococcales</taxon>
        <taxon>Cystobacterineae</taxon>
        <taxon>Archangiaceae</taxon>
        <taxon>Archangium</taxon>
    </lineage>
</organism>
<dbReference type="InterPro" id="IPR000073">
    <property type="entry name" value="AB_hydrolase_1"/>
</dbReference>